<evidence type="ECO:0000256" key="2">
    <source>
        <dbReference type="ARBA" id="ARBA00022741"/>
    </source>
</evidence>
<dbReference type="EMBL" id="BMMK01000003">
    <property type="protein sequence ID" value="GGM41596.1"/>
    <property type="molecule type" value="Genomic_DNA"/>
</dbReference>
<evidence type="ECO:0000256" key="3">
    <source>
        <dbReference type="ARBA" id="ARBA00022840"/>
    </source>
</evidence>
<organism evidence="6 7">
    <name type="scientific">Longimycelium tulufanense</name>
    <dbReference type="NCBI Taxonomy" id="907463"/>
    <lineage>
        <taxon>Bacteria</taxon>
        <taxon>Bacillati</taxon>
        <taxon>Actinomycetota</taxon>
        <taxon>Actinomycetes</taxon>
        <taxon>Pseudonocardiales</taxon>
        <taxon>Pseudonocardiaceae</taxon>
        <taxon>Longimycelium</taxon>
    </lineage>
</organism>
<accession>A0A8J3CB42</accession>
<dbReference type="GO" id="GO:0046872">
    <property type="term" value="F:metal ion binding"/>
    <property type="evidence" value="ECO:0007669"/>
    <property type="project" value="InterPro"/>
</dbReference>
<feature type="domain" description="ATP-grasp" evidence="5">
    <location>
        <begin position="127"/>
        <end position="317"/>
    </location>
</feature>
<gene>
    <name evidence="6" type="ORF">GCM10012275_10710</name>
</gene>
<keyword evidence="3 4" id="KW-0067">ATP-binding</keyword>
<dbReference type="InterPro" id="IPR052032">
    <property type="entry name" value="ATP-dep_AA_Ligase"/>
</dbReference>
<dbReference type="Gene3D" id="3.40.50.20">
    <property type="match status" value="1"/>
</dbReference>
<dbReference type="InterPro" id="IPR011761">
    <property type="entry name" value="ATP-grasp"/>
</dbReference>
<reference evidence="6" key="1">
    <citation type="journal article" date="2014" name="Int. J. Syst. Evol. Microbiol.">
        <title>Complete genome sequence of Corynebacterium casei LMG S-19264T (=DSM 44701T), isolated from a smear-ripened cheese.</title>
        <authorList>
            <consortium name="US DOE Joint Genome Institute (JGI-PGF)"/>
            <person name="Walter F."/>
            <person name="Albersmeier A."/>
            <person name="Kalinowski J."/>
            <person name="Ruckert C."/>
        </authorList>
    </citation>
    <scope>NUCLEOTIDE SEQUENCE</scope>
    <source>
        <strain evidence="6">CGMCC 4.5737</strain>
    </source>
</reference>
<dbReference type="PROSITE" id="PS50975">
    <property type="entry name" value="ATP_GRASP"/>
    <property type="match status" value="1"/>
</dbReference>
<comment type="caution">
    <text evidence="6">The sequence shown here is derived from an EMBL/GenBank/DDBJ whole genome shotgun (WGS) entry which is preliminary data.</text>
</comment>
<keyword evidence="7" id="KW-1185">Reference proteome</keyword>
<dbReference type="PANTHER" id="PTHR43585:SF2">
    <property type="entry name" value="ATP-GRASP ENZYME FSQD"/>
    <property type="match status" value="1"/>
</dbReference>
<dbReference type="Gene3D" id="3.30.1490.20">
    <property type="entry name" value="ATP-grasp fold, A domain"/>
    <property type="match status" value="1"/>
</dbReference>
<dbReference type="GO" id="GO:0016874">
    <property type="term" value="F:ligase activity"/>
    <property type="evidence" value="ECO:0007669"/>
    <property type="project" value="UniProtKB-KW"/>
</dbReference>
<evidence type="ECO:0000313" key="6">
    <source>
        <dbReference type="EMBL" id="GGM41596.1"/>
    </source>
</evidence>
<keyword evidence="1" id="KW-0436">Ligase</keyword>
<dbReference type="SUPFAM" id="SSF56059">
    <property type="entry name" value="Glutathione synthetase ATP-binding domain-like"/>
    <property type="match status" value="1"/>
</dbReference>
<reference evidence="6" key="2">
    <citation type="submission" date="2020-09" db="EMBL/GenBank/DDBJ databases">
        <authorList>
            <person name="Sun Q."/>
            <person name="Zhou Y."/>
        </authorList>
    </citation>
    <scope>NUCLEOTIDE SEQUENCE</scope>
    <source>
        <strain evidence="6">CGMCC 4.5737</strain>
    </source>
</reference>
<protein>
    <recommendedName>
        <fullName evidence="5">ATP-grasp domain-containing protein</fullName>
    </recommendedName>
</protein>
<evidence type="ECO:0000256" key="1">
    <source>
        <dbReference type="ARBA" id="ARBA00022598"/>
    </source>
</evidence>
<proteinExistence type="predicted"/>
<name>A0A8J3CB42_9PSEU</name>
<dbReference type="AlphaFoldDB" id="A0A8J3CB42"/>
<dbReference type="Proteomes" id="UP000637578">
    <property type="component" value="Unassembled WGS sequence"/>
</dbReference>
<dbReference type="Gene3D" id="3.30.470.20">
    <property type="entry name" value="ATP-grasp fold, B domain"/>
    <property type="match status" value="1"/>
</dbReference>
<dbReference type="InterPro" id="IPR013815">
    <property type="entry name" value="ATP_grasp_subdomain_1"/>
</dbReference>
<keyword evidence="2 4" id="KW-0547">Nucleotide-binding</keyword>
<dbReference type="GO" id="GO:0005524">
    <property type="term" value="F:ATP binding"/>
    <property type="evidence" value="ECO:0007669"/>
    <property type="project" value="UniProtKB-UniRule"/>
</dbReference>
<dbReference type="RefSeq" id="WP_189054497.1">
    <property type="nucleotide sequence ID" value="NZ_BMMK01000003.1"/>
</dbReference>
<evidence type="ECO:0000256" key="4">
    <source>
        <dbReference type="PROSITE-ProRule" id="PRU00409"/>
    </source>
</evidence>
<evidence type="ECO:0000259" key="5">
    <source>
        <dbReference type="PROSITE" id="PS50975"/>
    </source>
</evidence>
<sequence length="414" mass="44816">MQVSHPHVPVDAGTGHVIVVHPWQDRYAHYTSYLDHSARPVTYVTTEVGQKGVPVEAAAVVVLGETTDQEALDSAVSDLVRKFGNPEGIVALKEADLPAVSRLRAQYGAPGARPEELSRFLDKYEMLQAVSALGLPLPKFSLAHSTNEVLAFAEDAGWPLITKKLSGSASQGVSQLDGPEDLHRVRLDGPMVLQEYRQHPIIHVDGFCSGDRLGPWRASRYIGTCLAFTTGDPLGSVEIDDPAILDVVGRFTEDLLTGLSSKPRVFHLELFLYQDRDGGWKCEFLEVGSRTGGAEVSFVWRDVHGIDLMGAETALQMGHVPSLRGFHQDEPVAGWLLAPVPMKRPCRVVEASSMVGPGQAYAEKVTSAGGVIPAGGSFYEHVGGRFRFSGSSSSEVEKAVRRTIEGFHLVCEPA</sequence>
<evidence type="ECO:0000313" key="7">
    <source>
        <dbReference type="Proteomes" id="UP000637578"/>
    </source>
</evidence>
<dbReference type="PANTHER" id="PTHR43585">
    <property type="entry name" value="FUMIPYRROLE BIOSYNTHESIS PROTEIN C"/>
    <property type="match status" value="1"/>
</dbReference>